<keyword evidence="1" id="KW-0378">Hydrolase</keyword>
<dbReference type="EMBL" id="AP015085">
    <property type="protein sequence ID" value="BAU03122.1"/>
    <property type="molecule type" value="Genomic_DNA"/>
</dbReference>
<evidence type="ECO:0000313" key="3">
    <source>
        <dbReference type="EMBL" id="BAU03122.1"/>
    </source>
</evidence>
<feature type="compositionally biased region" description="Low complexity" evidence="2">
    <location>
        <begin position="1"/>
        <end position="15"/>
    </location>
</feature>
<name>A0A0S3TDD7_PHAAN</name>
<proteinExistence type="predicted"/>
<feature type="compositionally biased region" description="Basic residues" evidence="2">
    <location>
        <begin position="45"/>
        <end position="58"/>
    </location>
</feature>
<gene>
    <name evidence="3" type="primary">Vigan.UMG014700</name>
    <name evidence="3" type="ORF">VIGAN_UM014700</name>
</gene>
<organism evidence="3">
    <name type="scientific">Vigna angularis var. angularis</name>
    <dbReference type="NCBI Taxonomy" id="157739"/>
    <lineage>
        <taxon>Eukaryota</taxon>
        <taxon>Viridiplantae</taxon>
        <taxon>Streptophyta</taxon>
        <taxon>Embryophyta</taxon>
        <taxon>Tracheophyta</taxon>
        <taxon>Spermatophyta</taxon>
        <taxon>Magnoliopsida</taxon>
        <taxon>eudicotyledons</taxon>
        <taxon>Gunneridae</taxon>
        <taxon>Pentapetalae</taxon>
        <taxon>rosids</taxon>
        <taxon>fabids</taxon>
        <taxon>Fabales</taxon>
        <taxon>Fabaceae</taxon>
        <taxon>Papilionoideae</taxon>
        <taxon>50 kb inversion clade</taxon>
        <taxon>NPAAA clade</taxon>
        <taxon>indigoferoid/millettioid clade</taxon>
        <taxon>Phaseoleae</taxon>
        <taxon>Vigna</taxon>
    </lineage>
</organism>
<feature type="region of interest" description="Disordered" evidence="2">
    <location>
        <begin position="1"/>
        <end position="64"/>
    </location>
</feature>
<protein>
    <submittedName>
        <fullName evidence="3">Uncharacterized protein</fullName>
    </submittedName>
</protein>
<dbReference type="GO" id="GO:0008235">
    <property type="term" value="F:metalloexopeptidase activity"/>
    <property type="evidence" value="ECO:0007669"/>
    <property type="project" value="TreeGrafter"/>
</dbReference>
<evidence type="ECO:0000256" key="2">
    <source>
        <dbReference type="SAM" id="MobiDB-lite"/>
    </source>
</evidence>
<dbReference type="GO" id="GO:0005737">
    <property type="term" value="C:cytoplasm"/>
    <property type="evidence" value="ECO:0007669"/>
    <property type="project" value="TreeGrafter"/>
</dbReference>
<dbReference type="PANTHER" id="PTHR45777:SF2">
    <property type="entry name" value="METHIONINE AMINOPEPTIDASE 2"/>
    <property type="match status" value="1"/>
</dbReference>
<reference evidence="3" key="1">
    <citation type="journal article" date="2015" name="Sci. Rep.">
        <title>The power of single molecule real-time sequencing technology in the de novo assembly of a eukaryotic genome.</title>
        <authorList>
            <person name="Sakai H."/>
            <person name="Naito K."/>
            <person name="Ogiso-Tanaka E."/>
            <person name="Takahashi Y."/>
            <person name="Iseki K."/>
            <person name="Muto C."/>
            <person name="Satou K."/>
            <person name="Teruya K."/>
            <person name="Shiroma A."/>
            <person name="Shimoji M."/>
            <person name="Hirano T."/>
            <person name="Itoh T."/>
            <person name="Kaga A."/>
            <person name="Tomooka N."/>
        </authorList>
    </citation>
    <scope>NUCLEOTIDE SEQUENCE</scope>
</reference>
<sequence length="130" mass="14669">MAEENSQLNNLQEENGASELQSLVERVGDLPPLSPKEGDDSKEVSKKKKKKTRSKKKKELLEQTDPPSISVIDLFPSGDFPEGEIQQYKDDHAFFLCHVFIQTASSATFTLFSRAHHRRVGAKVIAIRSW</sequence>
<dbReference type="GO" id="GO:0004177">
    <property type="term" value="F:aminopeptidase activity"/>
    <property type="evidence" value="ECO:0007669"/>
    <property type="project" value="TreeGrafter"/>
</dbReference>
<dbReference type="AlphaFoldDB" id="A0A0S3TDD7"/>
<dbReference type="InterPro" id="IPR050247">
    <property type="entry name" value="Met_Aminopeptidase_Type2"/>
</dbReference>
<dbReference type="PANTHER" id="PTHR45777">
    <property type="entry name" value="METHIONINE AMINOPEPTIDASE 2"/>
    <property type="match status" value="1"/>
</dbReference>
<accession>A0A0S3TDD7</accession>
<evidence type="ECO:0000256" key="1">
    <source>
        <dbReference type="ARBA" id="ARBA00022801"/>
    </source>
</evidence>